<dbReference type="HOGENOM" id="CLU_2171642_0_0_1"/>
<accession>E9EIM1</accession>
<sequence length="110" mass="11800">MSGFEPLNTICVKFTIGDLHIRVSSKFTPKLSTMLLGTPTYAVKTNTDTLISTTASGKDAISASNVITLTASLGLNGPVLRHNRDFETLAADMKTKRSDIETANAYGYSL</sequence>
<protein>
    <submittedName>
        <fullName evidence="1">Uncharacterized protein</fullName>
    </submittedName>
</protein>
<dbReference type="Proteomes" id="UP000002499">
    <property type="component" value="Unassembled WGS sequence"/>
</dbReference>
<dbReference type="OrthoDB" id="2422134at2759"/>
<proteinExistence type="predicted"/>
<evidence type="ECO:0000313" key="1">
    <source>
        <dbReference type="EMBL" id="EFY84241.1"/>
    </source>
</evidence>
<dbReference type="AlphaFoldDB" id="E9EIM1"/>
<reference evidence="1 2" key="1">
    <citation type="journal article" date="2011" name="PLoS Genet.">
        <title>Genome sequencing and comparative transcriptomics of the model entomopathogenic fungi Metarhizium anisopliae and M. acridum.</title>
        <authorList>
            <person name="Gao Q."/>
            <person name="Jin K."/>
            <person name="Ying S.H."/>
            <person name="Zhang Y."/>
            <person name="Xiao G."/>
            <person name="Shang Y."/>
            <person name="Duan Z."/>
            <person name="Hu X."/>
            <person name="Xie X.Q."/>
            <person name="Zhou G."/>
            <person name="Peng G."/>
            <person name="Luo Z."/>
            <person name="Huang W."/>
            <person name="Wang B."/>
            <person name="Fang W."/>
            <person name="Wang S."/>
            <person name="Zhong Y."/>
            <person name="Ma L.J."/>
            <person name="St Leger R.J."/>
            <person name="Zhao G.P."/>
            <person name="Pei Y."/>
            <person name="Feng M.G."/>
            <person name="Xia Y."/>
            <person name="Wang C."/>
        </authorList>
    </citation>
    <scope>NUCLEOTIDE SEQUENCE [LARGE SCALE GENOMIC DNA]</scope>
    <source>
        <strain evidence="1 2">CQMa 102</strain>
    </source>
</reference>
<gene>
    <name evidence="1" type="ORF">MAC_09719</name>
</gene>
<dbReference type="EMBL" id="GL698645">
    <property type="protein sequence ID" value="EFY84241.1"/>
    <property type="molecule type" value="Genomic_DNA"/>
</dbReference>
<name>E9EIM1_METAQ</name>
<evidence type="ECO:0000313" key="2">
    <source>
        <dbReference type="Proteomes" id="UP000002499"/>
    </source>
</evidence>
<keyword evidence="2" id="KW-1185">Reference proteome</keyword>
<dbReference type="InParanoid" id="E9EIM1"/>
<organism evidence="2">
    <name type="scientific">Metarhizium acridum (strain CQMa 102)</name>
    <dbReference type="NCBI Taxonomy" id="655827"/>
    <lineage>
        <taxon>Eukaryota</taxon>
        <taxon>Fungi</taxon>
        <taxon>Dikarya</taxon>
        <taxon>Ascomycota</taxon>
        <taxon>Pezizomycotina</taxon>
        <taxon>Sordariomycetes</taxon>
        <taxon>Hypocreomycetidae</taxon>
        <taxon>Hypocreales</taxon>
        <taxon>Clavicipitaceae</taxon>
        <taxon>Metarhizium</taxon>
    </lineage>
</organism>